<dbReference type="InterPro" id="IPR011761">
    <property type="entry name" value="ATP-grasp"/>
</dbReference>
<dbReference type="Gene3D" id="3.30.1490.20">
    <property type="entry name" value="ATP-grasp fold, A domain"/>
    <property type="match status" value="1"/>
</dbReference>
<dbReference type="Gene3D" id="3.40.50.20">
    <property type="match status" value="1"/>
</dbReference>
<dbReference type="SUPFAM" id="SSF56059">
    <property type="entry name" value="Glutathione synthetase ATP-binding domain-like"/>
    <property type="match status" value="1"/>
</dbReference>
<evidence type="ECO:0000256" key="2">
    <source>
        <dbReference type="ARBA" id="ARBA00022741"/>
    </source>
</evidence>
<gene>
    <name evidence="6" type="primary">lysX</name>
    <name evidence="6" type="ORF">GCM10009751_10270</name>
</gene>
<dbReference type="RefSeq" id="WP_344100242.1">
    <property type="nucleotide sequence ID" value="NZ_BAAANL010000002.1"/>
</dbReference>
<dbReference type="Pfam" id="PF22626">
    <property type="entry name" value="LysX_preATP_grasp"/>
    <property type="match status" value="1"/>
</dbReference>
<evidence type="ECO:0000313" key="6">
    <source>
        <dbReference type="EMBL" id="GAA1855369.1"/>
    </source>
</evidence>
<proteinExistence type="predicted"/>
<dbReference type="PANTHER" id="PTHR21621">
    <property type="entry name" value="RIBOSOMAL PROTEIN S6 MODIFICATION PROTEIN"/>
    <property type="match status" value="1"/>
</dbReference>
<comment type="caution">
    <text evidence="6">The sequence shown here is derived from an EMBL/GenBank/DDBJ whole genome shotgun (WGS) entry which is preliminary data.</text>
</comment>
<evidence type="ECO:0000259" key="5">
    <source>
        <dbReference type="PROSITE" id="PS50975"/>
    </source>
</evidence>
<dbReference type="NCBIfam" id="TIGR00768">
    <property type="entry name" value="rimK_fam"/>
    <property type="match status" value="1"/>
</dbReference>
<dbReference type="EMBL" id="BAAANL010000002">
    <property type="protein sequence ID" value="GAA1855369.1"/>
    <property type="molecule type" value="Genomic_DNA"/>
</dbReference>
<keyword evidence="3 4" id="KW-0067">ATP-binding</keyword>
<dbReference type="PROSITE" id="PS50975">
    <property type="entry name" value="ATP_GRASP"/>
    <property type="match status" value="1"/>
</dbReference>
<keyword evidence="7" id="KW-1185">Reference proteome</keyword>
<keyword evidence="1" id="KW-0479">Metal-binding</keyword>
<evidence type="ECO:0000256" key="4">
    <source>
        <dbReference type="PROSITE-ProRule" id="PRU00409"/>
    </source>
</evidence>
<dbReference type="PANTHER" id="PTHR21621:SF0">
    <property type="entry name" value="BETA-CITRYLGLUTAMATE SYNTHASE B-RELATED"/>
    <property type="match status" value="1"/>
</dbReference>
<dbReference type="InterPro" id="IPR013651">
    <property type="entry name" value="ATP-grasp_RimK-type"/>
</dbReference>
<evidence type="ECO:0000313" key="7">
    <source>
        <dbReference type="Proteomes" id="UP001501094"/>
    </source>
</evidence>
<reference evidence="7" key="1">
    <citation type="journal article" date="2019" name="Int. J. Syst. Evol. Microbiol.">
        <title>The Global Catalogue of Microorganisms (GCM) 10K type strain sequencing project: providing services to taxonomists for standard genome sequencing and annotation.</title>
        <authorList>
            <consortium name="The Broad Institute Genomics Platform"/>
            <consortium name="The Broad Institute Genome Sequencing Center for Infectious Disease"/>
            <person name="Wu L."/>
            <person name="Ma J."/>
        </authorList>
    </citation>
    <scope>NUCLEOTIDE SEQUENCE [LARGE SCALE GENOMIC DNA]</scope>
    <source>
        <strain evidence="7">JCM 14326</strain>
    </source>
</reference>
<dbReference type="InterPro" id="IPR016185">
    <property type="entry name" value="PreATP-grasp_dom_sf"/>
</dbReference>
<evidence type="ECO:0000256" key="1">
    <source>
        <dbReference type="ARBA" id="ARBA00022723"/>
    </source>
</evidence>
<dbReference type="Pfam" id="PF08443">
    <property type="entry name" value="RimK"/>
    <property type="match status" value="1"/>
</dbReference>
<organism evidence="6 7">
    <name type="scientific">Myceligenerans crystallogenes</name>
    <dbReference type="NCBI Taxonomy" id="316335"/>
    <lineage>
        <taxon>Bacteria</taxon>
        <taxon>Bacillati</taxon>
        <taxon>Actinomycetota</taxon>
        <taxon>Actinomycetes</taxon>
        <taxon>Micrococcales</taxon>
        <taxon>Promicromonosporaceae</taxon>
        <taxon>Myceligenerans</taxon>
    </lineage>
</organism>
<evidence type="ECO:0000256" key="3">
    <source>
        <dbReference type="ARBA" id="ARBA00022840"/>
    </source>
</evidence>
<sequence>MTGRVAVVADRIGWEERRLIEAAAGQGLTAEWVNDESLCLGGQDAPLHRFDAVLVRSRSYTRGGLVATLTEAAGIPTLNTASAIRTCENKLDLRTALRHAGVPVADFRLVLSRKDYRRAITELGTPFVLKPIFGGMGKRVTLVRSADVAQSVYDYVEDLGHGFEQASLAEPYLAAGTSIRCFVVGRQVVATAEFASAGEDWRSNAALGNRRTALDTDPAVTKIVDDVIDVIGPGIYGIDLFRVGGEHVVNEVNHAPAFRGVTEATGTDVPAIVVEYVKEVLA</sequence>
<accession>A0ABP4ZM92</accession>
<name>A0ABP4ZM92_9MICO</name>
<dbReference type="Gene3D" id="3.30.470.20">
    <property type="entry name" value="ATP-grasp fold, B domain"/>
    <property type="match status" value="1"/>
</dbReference>
<protein>
    <submittedName>
        <fullName evidence="6">Lysine biosynthesis protein LysX</fullName>
    </submittedName>
</protein>
<keyword evidence="2 4" id="KW-0547">Nucleotide-binding</keyword>
<dbReference type="InterPro" id="IPR054562">
    <property type="entry name" value="LysX/ArgX_preATP_grasp"/>
</dbReference>
<dbReference type="InterPro" id="IPR013815">
    <property type="entry name" value="ATP_grasp_subdomain_1"/>
</dbReference>
<feature type="domain" description="ATP-grasp" evidence="5">
    <location>
        <begin position="94"/>
        <end position="278"/>
    </location>
</feature>
<dbReference type="SUPFAM" id="SSF52440">
    <property type="entry name" value="PreATP-grasp domain"/>
    <property type="match status" value="1"/>
</dbReference>
<dbReference type="InterPro" id="IPR004666">
    <property type="entry name" value="Rp_bS6_RimK/Lys_biosynth_LsyX"/>
</dbReference>
<dbReference type="Proteomes" id="UP001501094">
    <property type="component" value="Unassembled WGS sequence"/>
</dbReference>